<evidence type="ECO:0000256" key="1">
    <source>
        <dbReference type="SAM" id="SignalP"/>
    </source>
</evidence>
<sequence length="42" mass="4536">MRITKTILAALMAASFSTIGVPVNATESTEVIRARPPKSRHI</sequence>
<gene>
    <name evidence="2" type="ORF">J2S37_000526</name>
</gene>
<comment type="caution">
    <text evidence="2">The sequence shown here is derived from an EMBL/GenBank/DDBJ whole genome shotgun (WGS) entry which is preliminary data.</text>
</comment>
<protein>
    <submittedName>
        <fullName evidence="2">Uncharacterized protein</fullName>
    </submittedName>
</protein>
<feature type="signal peptide" evidence="1">
    <location>
        <begin position="1"/>
        <end position="25"/>
    </location>
</feature>
<proteinExistence type="predicted"/>
<dbReference type="EMBL" id="JAVDYF010000001">
    <property type="protein sequence ID" value="MDR7353988.1"/>
    <property type="molecule type" value="Genomic_DNA"/>
</dbReference>
<reference evidence="2 3" key="1">
    <citation type="submission" date="2023-07" db="EMBL/GenBank/DDBJ databases">
        <title>Sequencing the genomes of 1000 actinobacteria strains.</title>
        <authorList>
            <person name="Klenk H.-P."/>
        </authorList>
    </citation>
    <scope>NUCLEOTIDE SEQUENCE [LARGE SCALE GENOMIC DNA]</scope>
    <source>
        <strain evidence="2 3">DSM 44508</strain>
    </source>
</reference>
<dbReference type="RefSeq" id="WP_290259039.1">
    <property type="nucleotide sequence ID" value="NZ_CP047209.1"/>
</dbReference>
<feature type="chain" id="PRO_5046864950" evidence="1">
    <location>
        <begin position="26"/>
        <end position="42"/>
    </location>
</feature>
<keyword evidence="3" id="KW-1185">Reference proteome</keyword>
<organism evidence="2 3">
    <name type="scientific">Corynebacterium felinum</name>
    <dbReference type="NCBI Taxonomy" id="131318"/>
    <lineage>
        <taxon>Bacteria</taxon>
        <taxon>Bacillati</taxon>
        <taxon>Actinomycetota</taxon>
        <taxon>Actinomycetes</taxon>
        <taxon>Mycobacteriales</taxon>
        <taxon>Corynebacteriaceae</taxon>
        <taxon>Corynebacterium</taxon>
    </lineage>
</organism>
<accession>A0ABU2B5U8</accession>
<evidence type="ECO:0000313" key="2">
    <source>
        <dbReference type="EMBL" id="MDR7353988.1"/>
    </source>
</evidence>
<dbReference type="Proteomes" id="UP001183619">
    <property type="component" value="Unassembled WGS sequence"/>
</dbReference>
<evidence type="ECO:0000313" key="3">
    <source>
        <dbReference type="Proteomes" id="UP001183619"/>
    </source>
</evidence>
<name>A0ABU2B5U8_9CORY</name>
<keyword evidence="1" id="KW-0732">Signal</keyword>